<reference evidence="1" key="3">
    <citation type="submission" date="2011-03" db="EMBL/GenBank/DDBJ databases">
        <title>Annotation of Magnaporthe poae ATCC 64411.</title>
        <authorList>
            <person name="Ma L.-J."/>
            <person name="Dead R."/>
            <person name="Young S.K."/>
            <person name="Zeng Q."/>
            <person name="Gargeya S."/>
            <person name="Fitzgerald M."/>
            <person name="Haas B."/>
            <person name="Abouelleil A."/>
            <person name="Alvarado L."/>
            <person name="Arachchi H.M."/>
            <person name="Berlin A."/>
            <person name="Brown A."/>
            <person name="Chapman S.B."/>
            <person name="Chen Z."/>
            <person name="Dunbar C."/>
            <person name="Freedman E."/>
            <person name="Gearin G."/>
            <person name="Gellesch M."/>
            <person name="Goldberg J."/>
            <person name="Griggs A."/>
            <person name="Gujja S."/>
            <person name="Heiman D."/>
            <person name="Howarth C."/>
            <person name="Larson L."/>
            <person name="Lui A."/>
            <person name="MacDonald P.J.P."/>
            <person name="Mehta T."/>
            <person name="Montmayeur A."/>
            <person name="Murphy C."/>
            <person name="Neiman D."/>
            <person name="Pearson M."/>
            <person name="Priest M."/>
            <person name="Roberts A."/>
            <person name="Saif S."/>
            <person name="Shea T."/>
            <person name="Shenoy N."/>
            <person name="Sisk P."/>
            <person name="Stolte C."/>
            <person name="Sykes S."/>
            <person name="Yandava C."/>
            <person name="Wortman J."/>
            <person name="Nusbaum C."/>
            <person name="Birren B."/>
        </authorList>
    </citation>
    <scope>NUCLEOTIDE SEQUENCE</scope>
    <source>
        <strain evidence="1">ATCC 64411</strain>
    </source>
</reference>
<reference evidence="2" key="4">
    <citation type="journal article" date="2015" name="G3 (Bethesda)">
        <title>Genome sequences of three phytopathogenic species of the Magnaporthaceae family of fungi.</title>
        <authorList>
            <person name="Okagaki L.H."/>
            <person name="Nunes C.C."/>
            <person name="Sailsbery J."/>
            <person name="Clay B."/>
            <person name="Brown D."/>
            <person name="John T."/>
            <person name="Oh Y."/>
            <person name="Young N."/>
            <person name="Fitzgerald M."/>
            <person name="Haas B.J."/>
            <person name="Zeng Q."/>
            <person name="Young S."/>
            <person name="Adiconis X."/>
            <person name="Fan L."/>
            <person name="Levin J.Z."/>
            <person name="Mitchell T.K."/>
            <person name="Okubara P.A."/>
            <person name="Farman M.L."/>
            <person name="Kohn L.M."/>
            <person name="Birren B."/>
            <person name="Ma L.-J."/>
            <person name="Dean R.A."/>
        </authorList>
    </citation>
    <scope>NUCLEOTIDE SEQUENCE</scope>
    <source>
        <strain evidence="2">ATCC 64411 / 73-15</strain>
    </source>
</reference>
<evidence type="ECO:0000313" key="2">
    <source>
        <dbReference type="EnsemblFungi" id="MAPG_03840T0"/>
    </source>
</evidence>
<organism evidence="2 3">
    <name type="scientific">Magnaporthiopsis poae (strain ATCC 64411 / 73-15)</name>
    <name type="common">Kentucky bluegrass fungus</name>
    <name type="synonym">Magnaporthe poae</name>
    <dbReference type="NCBI Taxonomy" id="644358"/>
    <lineage>
        <taxon>Eukaryota</taxon>
        <taxon>Fungi</taxon>
        <taxon>Dikarya</taxon>
        <taxon>Ascomycota</taxon>
        <taxon>Pezizomycotina</taxon>
        <taxon>Sordariomycetes</taxon>
        <taxon>Sordariomycetidae</taxon>
        <taxon>Magnaporthales</taxon>
        <taxon>Magnaporthaceae</taxon>
        <taxon>Magnaporthiopsis</taxon>
    </lineage>
</organism>
<evidence type="ECO:0000313" key="1">
    <source>
        <dbReference type="EMBL" id="KLU84804.1"/>
    </source>
</evidence>
<keyword evidence="3" id="KW-1185">Reference proteome</keyword>
<reference evidence="3" key="1">
    <citation type="submission" date="2010-05" db="EMBL/GenBank/DDBJ databases">
        <title>The genome sequence of Magnaporthe poae strain ATCC 64411.</title>
        <authorList>
            <person name="Ma L.-J."/>
            <person name="Dead R."/>
            <person name="Young S."/>
            <person name="Zeng Q."/>
            <person name="Koehrsen M."/>
            <person name="Alvarado L."/>
            <person name="Berlin A."/>
            <person name="Chapman S.B."/>
            <person name="Chen Z."/>
            <person name="Freedman E."/>
            <person name="Gellesch M."/>
            <person name="Goldberg J."/>
            <person name="Griggs A."/>
            <person name="Gujja S."/>
            <person name="Heilman E.R."/>
            <person name="Heiman D."/>
            <person name="Hepburn T."/>
            <person name="Howarth C."/>
            <person name="Jen D."/>
            <person name="Larson L."/>
            <person name="Mehta T."/>
            <person name="Neiman D."/>
            <person name="Pearson M."/>
            <person name="Roberts A."/>
            <person name="Saif S."/>
            <person name="Shea T."/>
            <person name="Shenoy N."/>
            <person name="Sisk P."/>
            <person name="Stolte C."/>
            <person name="Sykes S."/>
            <person name="Walk T."/>
            <person name="White J."/>
            <person name="Yandava C."/>
            <person name="Haas B."/>
            <person name="Nusbaum C."/>
            <person name="Birren B."/>
        </authorList>
    </citation>
    <scope>NUCLEOTIDE SEQUENCE [LARGE SCALE GENOMIC DNA]</scope>
    <source>
        <strain evidence="3">ATCC 64411 / 73-15</strain>
    </source>
</reference>
<protein>
    <submittedName>
        <fullName evidence="1 2">Uncharacterized protein</fullName>
    </submittedName>
</protein>
<sequence length="160" mass="17150">MFVHVGNQVERTSPFGPIGRRRGRRPSVAGTLALSQCQGDGDGEVESQAGRPHLGWAGSAWAGVHNTIREKRYPTTLTIARSRACTDSLAAVGGELSSSSQSLCFSRLRGLWFVRLWLADMSAAGEGACTTAGRQNGQSKSAPVQCRYQYALHSELIASQ</sequence>
<reference evidence="2" key="5">
    <citation type="submission" date="2015-06" db="UniProtKB">
        <authorList>
            <consortium name="EnsemblFungi"/>
        </authorList>
    </citation>
    <scope>IDENTIFICATION</scope>
    <source>
        <strain evidence="2">ATCC 64411</strain>
    </source>
</reference>
<dbReference type="VEuPathDB" id="FungiDB:MAPG_03840"/>
<dbReference type="Proteomes" id="UP000011715">
    <property type="component" value="Unassembled WGS sequence"/>
</dbReference>
<dbReference type="EnsemblFungi" id="MAPG_03840T0">
    <property type="protein sequence ID" value="MAPG_03840T0"/>
    <property type="gene ID" value="MAPG_03840"/>
</dbReference>
<name>A0A0C4DV40_MAGP6</name>
<dbReference type="AlphaFoldDB" id="A0A0C4DV40"/>
<gene>
    <name evidence="1" type="ORF">MAPG_03840</name>
</gene>
<accession>A0A0C4DV40</accession>
<dbReference type="EMBL" id="ADBL01000908">
    <property type="status" value="NOT_ANNOTATED_CDS"/>
    <property type="molecule type" value="Genomic_DNA"/>
</dbReference>
<dbReference type="EMBL" id="GL876968">
    <property type="protein sequence ID" value="KLU84804.1"/>
    <property type="molecule type" value="Genomic_DNA"/>
</dbReference>
<proteinExistence type="predicted"/>
<reference evidence="1" key="2">
    <citation type="submission" date="2010-05" db="EMBL/GenBank/DDBJ databases">
        <title>The Genome Sequence of Magnaporthe poae strain ATCC 64411.</title>
        <authorList>
            <consortium name="The Broad Institute Genome Sequencing Platform"/>
            <consortium name="Broad Institute Genome Sequencing Center for Infectious Disease"/>
            <person name="Ma L.-J."/>
            <person name="Dead R."/>
            <person name="Young S."/>
            <person name="Zeng Q."/>
            <person name="Koehrsen M."/>
            <person name="Alvarado L."/>
            <person name="Berlin A."/>
            <person name="Chapman S.B."/>
            <person name="Chen Z."/>
            <person name="Freedman E."/>
            <person name="Gellesch M."/>
            <person name="Goldberg J."/>
            <person name="Griggs A."/>
            <person name="Gujja S."/>
            <person name="Heilman E.R."/>
            <person name="Heiman D."/>
            <person name="Hepburn T."/>
            <person name="Howarth C."/>
            <person name="Jen D."/>
            <person name="Larson L."/>
            <person name="Mehta T."/>
            <person name="Neiman D."/>
            <person name="Pearson M."/>
            <person name="Roberts A."/>
            <person name="Saif S."/>
            <person name="Shea T."/>
            <person name="Shenoy N."/>
            <person name="Sisk P."/>
            <person name="Stolte C."/>
            <person name="Sykes S."/>
            <person name="Walk T."/>
            <person name="White J."/>
            <person name="Yandava C."/>
            <person name="Haas B."/>
            <person name="Nusbaum C."/>
            <person name="Birren B."/>
        </authorList>
    </citation>
    <scope>NUCLEOTIDE SEQUENCE</scope>
    <source>
        <strain evidence="1">ATCC 64411</strain>
    </source>
</reference>
<evidence type="ECO:0000313" key="3">
    <source>
        <dbReference type="Proteomes" id="UP000011715"/>
    </source>
</evidence>